<comment type="domain">
    <text evidence="11">The WWE domain mediates non-covalent poly(ADP-ribose)-binding.</text>
</comment>
<dbReference type="SUPFAM" id="SSF57850">
    <property type="entry name" value="RING/U-box"/>
    <property type="match status" value="1"/>
</dbReference>
<evidence type="ECO:0000256" key="10">
    <source>
        <dbReference type="PROSITE-ProRule" id="PRU00175"/>
    </source>
</evidence>
<dbReference type="EC" id="2.3.2.27" evidence="11"/>
<keyword evidence="4 11" id="KW-0808">Transferase</keyword>
<evidence type="ECO:0000313" key="15">
    <source>
        <dbReference type="EMBL" id="CAL8148033.1"/>
    </source>
</evidence>
<evidence type="ECO:0000256" key="9">
    <source>
        <dbReference type="ARBA" id="ARBA00022833"/>
    </source>
</evidence>
<feature type="compositionally biased region" description="Polar residues" evidence="12">
    <location>
        <begin position="231"/>
        <end position="244"/>
    </location>
</feature>
<feature type="region of interest" description="Disordered" evidence="12">
    <location>
        <begin position="222"/>
        <end position="272"/>
    </location>
</feature>
<evidence type="ECO:0000259" key="14">
    <source>
        <dbReference type="PROSITE" id="PS50918"/>
    </source>
</evidence>
<dbReference type="InterPro" id="IPR018123">
    <property type="entry name" value="WWE-dom_subgr"/>
</dbReference>
<keyword evidence="5" id="KW-0879">Wnt signaling pathway</keyword>
<dbReference type="InterPro" id="IPR013083">
    <property type="entry name" value="Znf_RING/FYVE/PHD"/>
</dbReference>
<dbReference type="PROSITE" id="PS50089">
    <property type="entry name" value="ZF_RING_2"/>
    <property type="match status" value="1"/>
</dbReference>
<dbReference type="InterPro" id="IPR037197">
    <property type="entry name" value="WWE_dom_sf"/>
</dbReference>
<keyword evidence="6 11" id="KW-0479">Metal-binding</keyword>
<evidence type="ECO:0000256" key="12">
    <source>
        <dbReference type="SAM" id="MobiDB-lite"/>
    </source>
</evidence>
<dbReference type="InterPro" id="IPR001841">
    <property type="entry name" value="Znf_RING"/>
</dbReference>
<keyword evidence="3 11" id="KW-0963">Cytoplasm</keyword>
<keyword evidence="7 10" id="KW-0863">Zinc-finger</keyword>
<evidence type="ECO:0000256" key="1">
    <source>
        <dbReference type="ARBA" id="ARBA00000900"/>
    </source>
</evidence>
<feature type="compositionally biased region" description="Low complexity" evidence="12">
    <location>
        <begin position="15"/>
        <end position="26"/>
    </location>
</feature>
<feature type="domain" description="WWE" evidence="14">
    <location>
        <begin position="127"/>
        <end position="207"/>
    </location>
</feature>
<reference evidence="15 16" key="1">
    <citation type="submission" date="2024-08" db="EMBL/GenBank/DDBJ databases">
        <authorList>
            <person name="Cucini C."/>
            <person name="Frati F."/>
        </authorList>
    </citation>
    <scope>NUCLEOTIDE SEQUENCE [LARGE SCALE GENOMIC DNA]</scope>
</reference>
<feature type="domain" description="RING-type" evidence="13">
    <location>
        <begin position="61"/>
        <end position="101"/>
    </location>
</feature>
<dbReference type="PANTHER" id="PTHR13417">
    <property type="entry name" value="E3 UBIQUITIN-PROTEIN LIGASE RNF146"/>
    <property type="match status" value="1"/>
</dbReference>
<gene>
    <name evidence="15" type="ORF">ODALV1_LOCUS31301</name>
</gene>
<dbReference type="InterPro" id="IPR033509">
    <property type="entry name" value="RNF146"/>
</dbReference>
<dbReference type="Pfam" id="PF02825">
    <property type="entry name" value="WWE"/>
    <property type="match status" value="1"/>
</dbReference>
<evidence type="ECO:0000256" key="4">
    <source>
        <dbReference type="ARBA" id="ARBA00022679"/>
    </source>
</evidence>
<comment type="catalytic activity">
    <reaction evidence="1 11">
        <text>S-ubiquitinyl-[E2 ubiquitin-conjugating enzyme]-L-cysteine + [acceptor protein]-L-lysine = [E2 ubiquitin-conjugating enzyme]-L-cysteine + N(6)-ubiquitinyl-[acceptor protein]-L-lysine.</text>
        <dbReference type="EC" id="2.3.2.27"/>
    </reaction>
</comment>
<comment type="PTM">
    <text evidence="11">Ubiquitinated; autoubiquitinated.</text>
</comment>
<evidence type="ECO:0000256" key="2">
    <source>
        <dbReference type="ARBA" id="ARBA00004514"/>
    </source>
</evidence>
<dbReference type="Gene3D" id="3.30.40.10">
    <property type="entry name" value="Zinc/RING finger domain, C3HC4 (zinc finger)"/>
    <property type="match status" value="1"/>
</dbReference>
<dbReference type="InterPro" id="IPR004170">
    <property type="entry name" value="WWE_dom"/>
</dbReference>
<dbReference type="PROSITE" id="PS00518">
    <property type="entry name" value="ZF_RING_1"/>
    <property type="match status" value="1"/>
</dbReference>
<dbReference type="Proteomes" id="UP001642540">
    <property type="component" value="Unassembled WGS sequence"/>
</dbReference>
<evidence type="ECO:0000313" key="16">
    <source>
        <dbReference type="Proteomes" id="UP001642540"/>
    </source>
</evidence>
<evidence type="ECO:0000256" key="3">
    <source>
        <dbReference type="ARBA" id="ARBA00022490"/>
    </source>
</evidence>
<dbReference type="PANTHER" id="PTHR13417:SF2">
    <property type="entry name" value="E3 UBIQUITIN-PROTEIN LIGASE RNF146"/>
    <property type="match status" value="1"/>
</dbReference>
<proteinExistence type="predicted"/>
<dbReference type="SUPFAM" id="SSF117839">
    <property type="entry name" value="WWE domain"/>
    <property type="match status" value="1"/>
</dbReference>
<evidence type="ECO:0000256" key="8">
    <source>
        <dbReference type="ARBA" id="ARBA00022786"/>
    </source>
</evidence>
<dbReference type="PROSITE" id="PS50918">
    <property type="entry name" value="WWE"/>
    <property type="match status" value="1"/>
</dbReference>
<dbReference type="SMART" id="SM00184">
    <property type="entry name" value="RING"/>
    <property type="match status" value="1"/>
</dbReference>
<comment type="caution">
    <text evidence="15">The sequence shown here is derived from an EMBL/GenBank/DDBJ whole genome shotgun (WGS) entry which is preliminary data.</text>
</comment>
<dbReference type="CDD" id="cd16546">
    <property type="entry name" value="RING-HC_RNF146"/>
    <property type="match status" value="1"/>
</dbReference>
<dbReference type="Gene3D" id="3.30.720.50">
    <property type="match status" value="1"/>
</dbReference>
<evidence type="ECO:0000256" key="6">
    <source>
        <dbReference type="ARBA" id="ARBA00022723"/>
    </source>
</evidence>
<dbReference type="EMBL" id="CAXLJM020000166">
    <property type="protein sequence ID" value="CAL8148033.1"/>
    <property type="molecule type" value="Genomic_DNA"/>
</dbReference>
<feature type="compositionally biased region" description="Basic residues" evidence="12">
    <location>
        <begin position="250"/>
        <end position="261"/>
    </location>
</feature>
<keyword evidence="16" id="KW-1185">Reference proteome</keyword>
<protein>
    <recommendedName>
        <fullName evidence="11">E3 ubiquitin-protein ligase</fullName>
        <ecNumber evidence="11">2.3.2.27</ecNumber>
    </recommendedName>
</protein>
<accession>A0ABP1SAS9</accession>
<evidence type="ECO:0000256" key="5">
    <source>
        <dbReference type="ARBA" id="ARBA00022687"/>
    </source>
</evidence>
<feature type="compositionally biased region" description="Low complexity" evidence="12">
    <location>
        <begin position="41"/>
        <end position="51"/>
    </location>
</feature>
<evidence type="ECO:0000259" key="13">
    <source>
        <dbReference type="PROSITE" id="PS50089"/>
    </source>
</evidence>
<dbReference type="InterPro" id="IPR044110">
    <property type="entry name" value="RING-HC_RNF146"/>
</dbReference>
<feature type="region of interest" description="Disordered" evidence="12">
    <location>
        <begin position="1"/>
        <end position="55"/>
    </location>
</feature>
<dbReference type="SMART" id="SM00678">
    <property type="entry name" value="WWE"/>
    <property type="match status" value="1"/>
</dbReference>
<name>A0ABP1SAS9_9HEXA</name>
<comment type="subcellular location">
    <subcellularLocation>
        <location evidence="2 11">Cytoplasm</location>
        <location evidence="2 11">Cytosol</location>
    </subcellularLocation>
</comment>
<organism evidence="15 16">
    <name type="scientific">Orchesella dallaii</name>
    <dbReference type="NCBI Taxonomy" id="48710"/>
    <lineage>
        <taxon>Eukaryota</taxon>
        <taxon>Metazoa</taxon>
        <taxon>Ecdysozoa</taxon>
        <taxon>Arthropoda</taxon>
        <taxon>Hexapoda</taxon>
        <taxon>Collembola</taxon>
        <taxon>Entomobryomorpha</taxon>
        <taxon>Entomobryoidea</taxon>
        <taxon>Orchesellidae</taxon>
        <taxon>Orchesellinae</taxon>
        <taxon>Orchesella</taxon>
    </lineage>
</organism>
<evidence type="ECO:0000256" key="7">
    <source>
        <dbReference type="ARBA" id="ARBA00022771"/>
    </source>
</evidence>
<comment type="function">
    <text evidence="11">E3 ubiquitin-protein ligase that specifically binds poly-ADP-ribosylated proteins and mediates their ubiquitination and subsequent degradation.</text>
</comment>
<dbReference type="InterPro" id="IPR017907">
    <property type="entry name" value="Znf_RING_CS"/>
</dbReference>
<keyword evidence="8 11" id="KW-0833">Ubl conjugation pathway</keyword>
<keyword evidence="9 11" id="KW-0862">Zinc</keyword>
<sequence>MAAALPSGAGDNNPVVEVESDQQSVELTPTTNENRSESDTDGTVSGSSKDSSSPEKEELECPICLQPCLHPVELPCHHIFCYLCIKGVAIQGAHSCCPICRATIPRSVLTNPNPLLKDVDQLLKESSTKKLGDSKDGHHFQWYYESRSGGWWQYDKRTIEELEKAYASSQSQPTCQLLIAGLIYVVDFEKMIQYQKNNNKVVRRIKRGEHLKKRGVAGLFTAENDDEEDVPNSNSTSYTVSVPTANLRSTRSHPRRRRRQRLNPTAPSSDDS</sequence>
<evidence type="ECO:0000256" key="11">
    <source>
        <dbReference type="RuleBase" id="RU367115"/>
    </source>
</evidence>
<comment type="pathway">
    <text evidence="11">Protein modification; protein ubiquitination.</text>
</comment>